<feature type="region of interest" description="Disordered" evidence="2">
    <location>
        <begin position="48"/>
        <end position="67"/>
    </location>
</feature>
<proteinExistence type="predicted"/>
<name>A0A9W8IM21_9FUNG</name>
<protein>
    <submittedName>
        <fullName evidence="3">Uncharacterized protein</fullName>
    </submittedName>
</protein>
<keyword evidence="4" id="KW-1185">Reference proteome</keyword>
<comment type="caution">
    <text evidence="3">The sequence shown here is derived from an EMBL/GenBank/DDBJ whole genome shotgun (WGS) entry which is preliminary data.</text>
</comment>
<organism evidence="3 4">
    <name type="scientific">Coemansia aciculifera</name>
    <dbReference type="NCBI Taxonomy" id="417176"/>
    <lineage>
        <taxon>Eukaryota</taxon>
        <taxon>Fungi</taxon>
        <taxon>Fungi incertae sedis</taxon>
        <taxon>Zoopagomycota</taxon>
        <taxon>Kickxellomycotina</taxon>
        <taxon>Kickxellomycetes</taxon>
        <taxon>Kickxellales</taxon>
        <taxon>Kickxellaceae</taxon>
        <taxon>Coemansia</taxon>
    </lineage>
</organism>
<dbReference type="AlphaFoldDB" id="A0A9W8IM21"/>
<evidence type="ECO:0000256" key="1">
    <source>
        <dbReference type="SAM" id="Coils"/>
    </source>
</evidence>
<reference evidence="3" key="1">
    <citation type="submission" date="2022-07" db="EMBL/GenBank/DDBJ databases">
        <title>Phylogenomic reconstructions and comparative analyses of Kickxellomycotina fungi.</title>
        <authorList>
            <person name="Reynolds N.K."/>
            <person name="Stajich J.E."/>
            <person name="Barry K."/>
            <person name="Grigoriev I.V."/>
            <person name="Crous P."/>
            <person name="Smith M.E."/>
        </authorList>
    </citation>
    <scope>NUCLEOTIDE SEQUENCE</scope>
    <source>
        <strain evidence="3">RSA 476</strain>
    </source>
</reference>
<dbReference type="EMBL" id="JANBUY010000118">
    <property type="protein sequence ID" value="KAJ2863570.1"/>
    <property type="molecule type" value="Genomic_DNA"/>
</dbReference>
<evidence type="ECO:0000256" key="2">
    <source>
        <dbReference type="SAM" id="MobiDB-lite"/>
    </source>
</evidence>
<gene>
    <name evidence="3" type="ORF">GGH94_003515</name>
</gene>
<evidence type="ECO:0000313" key="4">
    <source>
        <dbReference type="Proteomes" id="UP001140074"/>
    </source>
</evidence>
<sequence>MENPEPGAPLGQIRLAKQRVQEQAETKLRELKELTKESVRLEQLEATATASLSASASPTAPGSPPVVASATDIPALSVDALDAIDPFDDLGDLDDFDVLDDFDAIPSVADSIAAPAAADFPVVVLGDPDSSTFAAAVLSTTPSVTPAASPPAATLTTMAFLALVALHATLATAADSPVVALDALVSQTAATDMALTGPGASANTLDALPHLPPTVATTATEIILAAPATSFTTDACAAALDNSEAVSPPTKRQRTGILYDSNGNLVTRADLSKVFGHFPFLPLSRMCALYHQLFGRPLVPDVGDLRALRQKLEVMDGFRFLPVQVGGTDTDRTSNFSLLQRDGPEFVTLRQQTRTRLSLPRGFGAPIPEPLMCYSLAMLGCMPIGHLSRTALASMFQALTGSGLGSLRVVSSSGTNLMSTLDPCEMVGNWLRSLCRYIMEGSSVKRILGEATTCHKAYIGKCLAKGSTKRKTRTHMDPAGEVAKKMLEDDQHNSRILLGICQSDFTILLKYLPDVMEGEDEDLLKHLRNVSDSLLNQP</sequence>
<dbReference type="Proteomes" id="UP001140074">
    <property type="component" value="Unassembled WGS sequence"/>
</dbReference>
<accession>A0A9W8IM21</accession>
<keyword evidence="1" id="KW-0175">Coiled coil</keyword>
<evidence type="ECO:0000313" key="3">
    <source>
        <dbReference type="EMBL" id="KAJ2863570.1"/>
    </source>
</evidence>
<feature type="coiled-coil region" evidence="1">
    <location>
        <begin position="17"/>
        <end position="44"/>
    </location>
</feature>